<dbReference type="EMBL" id="NWTC01000012">
    <property type="protein sequence ID" value="PDT46652.1"/>
    <property type="molecule type" value="Genomic_DNA"/>
</dbReference>
<dbReference type="RefSeq" id="WP_097587155.1">
    <property type="nucleotide sequence ID" value="NZ_NWTC01000012.1"/>
</dbReference>
<dbReference type="GO" id="GO:0008270">
    <property type="term" value="F:zinc ion binding"/>
    <property type="evidence" value="ECO:0007669"/>
    <property type="project" value="InterPro"/>
</dbReference>
<organism evidence="2 3">
    <name type="scientific">Rhizobium fredii</name>
    <name type="common">Sinorhizobium fredii</name>
    <dbReference type="NCBI Taxonomy" id="380"/>
    <lineage>
        <taxon>Bacteria</taxon>
        <taxon>Pseudomonadati</taxon>
        <taxon>Pseudomonadota</taxon>
        <taxon>Alphaproteobacteria</taxon>
        <taxon>Hyphomicrobiales</taxon>
        <taxon>Rhizobiaceae</taxon>
        <taxon>Sinorhizobium/Ensifer group</taxon>
        <taxon>Sinorhizobium</taxon>
    </lineage>
</organism>
<evidence type="ECO:0000313" key="2">
    <source>
        <dbReference type="EMBL" id="PDT46652.1"/>
    </source>
</evidence>
<feature type="domain" description="HNH" evidence="1">
    <location>
        <begin position="146"/>
        <end position="173"/>
    </location>
</feature>
<gene>
    <name evidence="2" type="ORF">CO661_17230</name>
</gene>
<name>A0A2A6LWR2_RHIFR</name>
<comment type="caution">
    <text evidence="2">The sequence shown here is derived from an EMBL/GenBank/DDBJ whole genome shotgun (WGS) entry which is preliminary data.</text>
</comment>
<evidence type="ECO:0000313" key="3">
    <source>
        <dbReference type="Proteomes" id="UP000220353"/>
    </source>
</evidence>
<dbReference type="AlphaFoldDB" id="A0A2A6LWR2"/>
<dbReference type="GO" id="GO:0004519">
    <property type="term" value="F:endonuclease activity"/>
    <property type="evidence" value="ECO:0007669"/>
    <property type="project" value="InterPro"/>
</dbReference>
<reference evidence="2 3" key="1">
    <citation type="submission" date="2017-09" db="EMBL/GenBank/DDBJ databases">
        <title>Comparative genomics of rhizobia isolated from Phaseolus vulgaris in China.</title>
        <authorList>
            <person name="Tong W."/>
        </authorList>
    </citation>
    <scope>NUCLEOTIDE SEQUENCE [LARGE SCALE GENOMIC DNA]</scope>
    <source>
        <strain evidence="2 3">PCH1</strain>
    </source>
</reference>
<proteinExistence type="predicted"/>
<dbReference type="InterPro" id="IPR002711">
    <property type="entry name" value="HNH"/>
</dbReference>
<dbReference type="Proteomes" id="UP000220353">
    <property type="component" value="Unassembled WGS sequence"/>
</dbReference>
<dbReference type="Pfam" id="PF01844">
    <property type="entry name" value="HNH"/>
    <property type="match status" value="1"/>
</dbReference>
<sequence>MEPVRRSIKEPISAIFQAWELLSSAAEAHLNGDRANAEALFRRADLTAVWSWINPAWTRPDLNVRISKPDGDTQIIPPIKRDALRDPPRNVKAAVLARDGYQCRYCGIPVVHADIRKIAHELYPDAVPWDWRDPRKQHAAFQCLWLQYDHVVPHSHGGSSSEENIVISCALCNFGKDRFTLKQLGLSDPRLRPPVPISWDGLEAMRVCAPPRLKRRPNASHGKADVREALASASKENAAHFNAFFLPGGWVRGGYLYTPPIAGKERWFKIGPELIAEPVTRNGIAGCRLLCDPALFRRRGLSPEAFLDQGSTSP</sequence>
<dbReference type="PANTHER" id="PTHR33877:SF2">
    <property type="entry name" value="OS07G0170200 PROTEIN"/>
    <property type="match status" value="1"/>
</dbReference>
<dbReference type="InterPro" id="IPR003615">
    <property type="entry name" value="HNH_nuc"/>
</dbReference>
<dbReference type="InterPro" id="IPR052892">
    <property type="entry name" value="NA-targeting_endonuclease"/>
</dbReference>
<dbReference type="CDD" id="cd00085">
    <property type="entry name" value="HNHc"/>
    <property type="match status" value="1"/>
</dbReference>
<accession>A0A2A6LWR2</accession>
<dbReference type="Gene3D" id="1.10.30.50">
    <property type="match status" value="1"/>
</dbReference>
<dbReference type="PANTHER" id="PTHR33877">
    <property type="entry name" value="SLL1193 PROTEIN"/>
    <property type="match status" value="1"/>
</dbReference>
<evidence type="ECO:0000259" key="1">
    <source>
        <dbReference type="Pfam" id="PF01844"/>
    </source>
</evidence>
<dbReference type="GO" id="GO:0003676">
    <property type="term" value="F:nucleic acid binding"/>
    <property type="evidence" value="ECO:0007669"/>
    <property type="project" value="InterPro"/>
</dbReference>
<protein>
    <recommendedName>
        <fullName evidence="1">HNH domain-containing protein</fullName>
    </recommendedName>
</protein>